<protein>
    <recommendedName>
        <fullName evidence="5">DUF4148 domain-containing protein</fullName>
    </recommendedName>
</protein>
<keyword evidence="2" id="KW-0732">Signal</keyword>
<dbReference type="RefSeq" id="WP_169488866.1">
    <property type="nucleotide sequence ID" value="NZ_JABBGJ010000036.1"/>
</dbReference>
<comment type="caution">
    <text evidence="3">The sequence shown here is derived from an EMBL/GenBank/DDBJ whole genome shotgun (WGS) entry which is preliminary data.</text>
</comment>
<dbReference type="Proteomes" id="UP000544134">
    <property type="component" value="Unassembled WGS sequence"/>
</dbReference>
<keyword evidence="4" id="KW-1185">Reference proteome</keyword>
<evidence type="ECO:0008006" key="5">
    <source>
        <dbReference type="Google" id="ProtNLM"/>
    </source>
</evidence>
<dbReference type="AlphaFoldDB" id="A0A848IMA9"/>
<feature type="chain" id="PRO_5032629888" description="DUF4148 domain-containing protein" evidence="2">
    <location>
        <begin position="23"/>
        <end position="93"/>
    </location>
</feature>
<dbReference type="PROSITE" id="PS51257">
    <property type="entry name" value="PROKAR_LIPOPROTEIN"/>
    <property type="match status" value="1"/>
</dbReference>
<feature type="signal peptide" evidence="2">
    <location>
        <begin position="1"/>
        <end position="22"/>
    </location>
</feature>
<dbReference type="EMBL" id="JABBGJ010000036">
    <property type="protein sequence ID" value="NMM02046.1"/>
    <property type="molecule type" value="Genomic_DNA"/>
</dbReference>
<sequence length="93" mass="9798">MIRIAYIAATVAIMSCAAPAFAQDVSSGTQEPPAVANDNLNSVTDNGVGMDTNGQSESGAPSGLTRLDVERQLYQVERDGELAHLNQTIYKGN</sequence>
<evidence type="ECO:0000256" key="2">
    <source>
        <dbReference type="SAM" id="SignalP"/>
    </source>
</evidence>
<organism evidence="3 4">
    <name type="scientific">Paraburkholderia polaris</name>
    <dbReference type="NCBI Taxonomy" id="2728848"/>
    <lineage>
        <taxon>Bacteria</taxon>
        <taxon>Pseudomonadati</taxon>
        <taxon>Pseudomonadota</taxon>
        <taxon>Betaproteobacteria</taxon>
        <taxon>Burkholderiales</taxon>
        <taxon>Burkholderiaceae</taxon>
        <taxon>Paraburkholderia</taxon>
    </lineage>
</organism>
<proteinExistence type="predicted"/>
<name>A0A848IMA9_9BURK</name>
<evidence type="ECO:0000256" key="1">
    <source>
        <dbReference type="SAM" id="MobiDB-lite"/>
    </source>
</evidence>
<feature type="region of interest" description="Disordered" evidence="1">
    <location>
        <begin position="24"/>
        <end position="65"/>
    </location>
</feature>
<accession>A0A848IMA9</accession>
<reference evidence="3 4" key="1">
    <citation type="submission" date="2020-04" db="EMBL/GenBank/DDBJ databases">
        <title>Paraburkholderia sp. RP-4-7 isolated from soil.</title>
        <authorList>
            <person name="Dahal R.H."/>
        </authorList>
    </citation>
    <scope>NUCLEOTIDE SEQUENCE [LARGE SCALE GENOMIC DNA]</scope>
    <source>
        <strain evidence="3 4">RP-4-7</strain>
    </source>
</reference>
<evidence type="ECO:0000313" key="3">
    <source>
        <dbReference type="EMBL" id="NMM02046.1"/>
    </source>
</evidence>
<evidence type="ECO:0000313" key="4">
    <source>
        <dbReference type="Proteomes" id="UP000544134"/>
    </source>
</evidence>
<gene>
    <name evidence="3" type="ORF">HHL24_29465</name>
</gene>